<evidence type="ECO:0000313" key="2">
    <source>
        <dbReference type="Proteomes" id="UP000261187"/>
    </source>
</evidence>
<comment type="caution">
    <text evidence="1">The sequence shown here is derived from an EMBL/GenBank/DDBJ whole genome shotgun (WGS) entry which is preliminary data.</text>
</comment>
<accession>A0AA92SWU5</accession>
<reference evidence="1 2" key="1">
    <citation type="submission" date="2018-08" db="EMBL/GenBank/DDBJ databases">
        <title>A genome reference for cultivated species of the human gut microbiota.</title>
        <authorList>
            <person name="Zou Y."/>
            <person name="Xue W."/>
            <person name="Luo G."/>
        </authorList>
    </citation>
    <scope>NUCLEOTIDE SEQUENCE [LARGE SCALE GENOMIC DNA]</scope>
    <source>
        <strain evidence="1 2">TF06-40</strain>
    </source>
</reference>
<evidence type="ECO:0000313" key="1">
    <source>
        <dbReference type="EMBL" id="RGL56979.1"/>
    </source>
</evidence>
<name>A0AA92SWU5_9BACT</name>
<sequence>METRLSKKLADKIASLDISHPYVWKLRLSEADFNELEVCLSAIVSNCGVAALAKPENATSTIVYMAEWYKRKYQSGNRNQLIENLDLETLWINSGISKKRYLYQDDSGQKRWLYSIYVLGGLAIQHELNHHDKMKFLKGLCRIYHGENYTLENLDEASRAAAFRESIKRQHSLYEYMKEILNGEMPFHEDDLKDAASDVNRFVATIKAANDEILKVKFRFEWLVIFSPDYTYMTRRLNLWLKPEEVGGGLHQYLRYDRVHLWGVPNPEKQLHLFIYIRFKRGDEVIEPSTMENPIITYLNHSVNDFVAFGVEKGVQIKNIPTSRFDKIEIVVKDDEGNEYLAQTQNTTEYIQLWRHGDYGETWSSTQNTQKETALLFSNRCKLKDETITEDVYRKRFRDPKFGTTETWNWIYIYDCVSFVDDQGKEINLYNRIGYDQVTTRLYTDTIRYVGGGKVKHYYIDDPDISDEYEVDELPLIFGWEDVIVRHFATKDDILHAQPEEETEAEMIEFKQENSRYTEWTKLEEPPYGEVTLRVTVKGKPLLFTVVYLPRMEKASPIKRDFERTLIRYKQVDGTEAELQDEIPMDGNPLSPTLPVRYGEDESYYEVDVYRPTLLKEVMLDGKIIEYLNDEEKLNLPYIFKDRVQLNDFSEKGYQAYECRNLRSIYSQDFINISGNPSVGEAALNAWRNDNHYVGKLLDAMALESLVVCFGNDQEHSSWKDEQALYWNYDEKTEPEPINPDEDADSKSTGVIFQDISTTENLQCNLGMDIDNDPWAWEDIDESVTESLLKCFEVANHYGTYFFLMKPLRDMDMDKDKIVSEIYEPLLEKRNGTLTPEDKQGLLRFAEESGFDWQEFNIHIDNEI</sequence>
<dbReference type="Proteomes" id="UP000261187">
    <property type="component" value="Unassembled WGS sequence"/>
</dbReference>
<dbReference type="EMBL" id="QSSA01000031">
    <property type="protein sequence ID" value="RGL56979.1"/>
    <property type="molecule type" value="Genomic_DNA"/>
</dbReference>
<gene>
    <name evidence="1" type="ORF">DXC61_12430</name>
</gene>
<dbReference type="RefSeq" id="WP_147329721.1">
    <property type="nucleotide sequence ID" value="NZ_QSSA01000031.1"/>
</dbReference>
<protein>
    <submittedName>
        <fullName evidence="1">Uncharacterized protein</fullName>
    </submittedName>
</protein>
<dbReference type="AlphaFoldDB" id="A0AA92SWU5"/>
<organism evidence="1 2">
    <name type="scientific">Segatella copri</name>
    <dbReference type="NCBI Taxonomy" id="165179"/>
    <lineage>
        <taxon>Bacteria</taxon>
        <taxon>Pseudomonadati</taxon>
        <taxon>Bacteroidota</taxon>
        <taxon>Bacteroidia</taxon>
        <taxon>Bacteroidales</taxon>
        <taxon>Prevotellaceae</taxon>
        <taxon>Segatella</taxon>
    </lineage>
</organism>
<proteinExistence type="predicted"/>